<dbReference type="GO" id="GO:0005975">
    <property type="term" value="P:carbohydrate metabolic process"/>
    <property type="evidence" value="ECO:0007669"/>
    <property type="project" value="InterPro"/>
</dbReference>
<dbReference type="CDD" id="cd11301">
    <property type="entry name" value="Fut1_Fut2_like"/>
    <property type="match status" value="1"/>
</dbReference>
<dbReference type="GO" id="GO:0016020">
    <property type="term" value="C:membrane"/>
    <property type="evidence" value="ECO:0007669"/>
    <property type="project" value="InterPro"/>
</dbReference>
<keyword evidence="1" id="KW-0328">Glycosyltransferase</keyword>
<sequence>MYLNINYIFKYRMITCDLRGGLGNQLFEIFTTISYAIKASIPFKFLNIKSMGGGTSTVRYTFWETFLLKLKPFLIENLTHPTHIIKENGFSYNDLPIYEMKNKNTIIYGYFQSYKYFQPNFTSICRLIGIDNMKNKLLEKIQTIYGENIVNEGTIENTISMHFRIGDYKKVSDFHPILKYEYYHLSLNRIQNIYPNTRFSVYYFCEDEDIQDVLNKISILKINYPNYSFIRGDNTLADWEQMLFMSCCHHNIIANSSFSWWGAYFNKKLDRIVCYPSVWFGSSSNIDTKDLCPPEWIKIHV</sequence>
<reference evidence="3" key="1">
    <citation type="journal article" date="2020" name="Nature">
        <title>Giant virus diversity and host interactions through global metagenomics.</title>
        <authorList>
            <person name="Schulz F."/>
            <person name="Roux S."/>
            <person name="Paez-Espino D."/>
            <person name="Jungbluth S."/>
            <person name="Walsh D.A."/>
            <person name="Denef V.J."/>
            <person name="McMahon K.D."/>
            <person name="Konstantinidis K.T."/>
            <person name="Eloe-Fadrosh E.A."/>
            <person name="Kyrpides N.C."/>
            <person name="Woyke T."/>
        </authorList>
    </citation>
    <scope>NUCLEOTIDE SEQUENCE</scope>
    <source>
        <strain evidence="3">GVMAG-S-1101165-79</strain>
    </source>
</reference>
<dbReference type="PANTHER" id="PTHR11927:SF9">
    <property type="entry name" value="L-FUCOSYLTRANSFERASE"/>
    <property type="match status" value="1"/>
</dbReference>
<dbReference type="InterPro" id="IPR002516">
    <property type="entry name" value="Glyco_trans_11"/>
</dbReference>
<accession>A0A6C0ARS9</accession>
<dbReference type="GO" id="GO:0008107">
    <property type="term" value="F:galactoside 2-alpha-L-fucosyltransferase activity"/>
    <property type="evidence" value="ECO:0007669"/>
    <property type="project" value="InterPro"/>
</dbReference>
<dbReference type="EMBL" id="MN740762">
    <property type="protein sequence ID" value="QHS82001.1"/>
    <property type="molecule type" value="Genomic_DNA"/>
</dbReference>
<name>A0A6C0ARS9_9ZZZZ</name>
<evidence type="ECO:0000256" key="2">
    <source>
        <dbReference type="ARBA" id="ARBA00022679"/>
    </source>
</evidence>
<organism evidence="3">
    <name type="scientific">viral metagenome</name>
    <dbReference type="NCBI Taxonomy" id="1070528"/>
    <lineage>
        <taxon>unclassified sequences</taxon>
        <taxon>metagenomes</taxon>
        <taxon>organismal metagenomes</taxon>
    </lineage>
</organism>
<evidence type="ECO:0000313" key="3">
    <source>
        <dbReference type="EMBL" id="QHS82001.1"/>
    </source>
</evidence>
<keyword evidence="2" id="KW-0808">Transferase</keyword>
<evidence type="ECO:0008006" key="4">
    <source>
        <dbReference type="Google" id="ProtNLM"/>
    </source>
</evidence>
<dbReference type="AlphaFoldDB" id="A0A6C0ARS9"/>
<evidence type="ECO:0000256" key="1">
    <source>
        <dbReference type="ARBA" id="ARBA00022676"/>
    </source>
</evidence>
<dbReference type="PANTHER" id="PTHR11927">
    <property type="entry name" value="GALACTOSIDE 2-L-FUCOSYLTRANSFERASE"/>
    <property type="match status" value="1"/>
</dbReference>
<protein>
    <recommendedName>
        <fullName evidence="4">Glycosyltransferase</fullName>
    </recommendedName>
</protein>
<proteinExistence type="predicted"/>
<dbReference type="Pfam" id="PF01531">
    <property type="entry name" value="Glyco_transf_11"/>
    <property type="match status" value="1"/>
</dbReference>